<name>A0A2G9GUZ7_9LAMI</name>
<dbReference type="InterPro" id="IPR001810">
    <property type="entry name" value="F-box_dom"/>
</dbReference>
<sequence length="452" mass="50513">MVLSRKENVCGGTKLDDGCLMGGSPDSKRKNLVDLDDSKSIEGEDIADMLPNDPFEMDFDISLPRDPFGMDFDIEATVAAISGWVEAYEFETDEASEDKSNGDNKIIGELNFVWTSSVNQEDEGEKEVVGGSMMNLGDGWSDGHNVSGGEVGDLMSSGCEKYEGDYVKDCSDDGVAPYVIQYALRYLGVKDLLSVERVCRLLRDFVKNEDTVLWRNILIDDPLSDKITDDDLIRLTNRARGTLCSLSLVKCLNITNNGMRKVLESNPGLTKLSIPGCIKLKLDVVLHDLKAFNSVAVPGIKHLRIGELLGLTNHLFKEFKLLLGADKDKKPANYKLRFYRADQLHLSLDDERVIDIETCPRCHQARQVYDCPAESCQEKINSTNACRACIYCIARCISCGSCLDNKAYEETFCLDFLCFDCLAHLIKCQDKVTSSPGHAYFRQRTSYFFIYS</sequence>
<evidence type="ECO:0000313" key="2">
    <source>
        <dbReference type="EMBL" id="PIN09097.1"/>
    </source>
</evidence>
<dbReference type="Proteomes" id="UP000231279">
    <property type="component" value="Unassembled WGS sequence"/>
</dbReference>
<dbReference type="STRING" id="429701.A0A2G9GUZ7"/>
<accession>A0A2G9GUZ7</accession>
<dbReference type="InterPro" id="IPR050648">
    <property type="entry name" value="F-box_LRR-repeat"/>
</dbReference>
<dbReference type="AlphaFoldDB" id="A0A2G9GUZ7"/>
<dbReference type="InterPro" id="IPR036047">
    <property type="entry name" value="F-box-like_dom_sf"/>
</dbReference>
<protein>
    <recommendedName>
        <fullName evidence="1">F-box domain-containing protein</fullName>
    </recommendedName>
</protein>
<gene>
    <name evidence="2" type="ORF">CDL12_18323</name>
</gene>
<dbReference type="PANTHER" id="PTHR13382:SF20">
    <property type="entry name" value="F-BOX PROTEIN SKIP14-LIKE"/>
    <property type="match status" value="1"/>
</dbReference>
<feature type="domain" description="F-box" evidence="1">
    <location>
        <begin position="184"/>
        <end position="219"/>
    </location>
</feature>
<dbReference type="EMBL" id="NKXS01003608">
    <property type="protein sequence ID" value="PIN09097.1"/>
    <property type="molecule type" value="Genomic_DNA"/>
</dbReference>
<dbReference type="SUPFAM" id="SSF81383">
    <property type="entry name" value="F-box domain"/>
    <property type="match status" value="1"/>
</dbReference>
<comment type="caution">
    <text evidence="2">The sequence shown here is derived from an EMBL/GenBank/DDBJ whole genome shotgun (WGS) entry which is preliminary data.</text>
</comment>
<keyword evidence="3" id="KW-1185">Reference proteome</keyword>
<evidence type="ECO:0000259" key="1">
    <source>
        <dbReference type="Pfam" id="PF12937"/>
    </source>
</evidence>
<organism evidence="2 3">
    <name type="scientific">Handroanthus impetiginosus</name>
    <dbReference type="NCBI Taxonomy" id="429701"/>
    <lineage>
        <taxon>Eukaryota</taxon>
        <taxon>Viridiplantae</taxon>
        <taxon>Streptophyta</taxon>
        <taxon>Embryophyta</taxon>
        <taxon>Tracheophyta</taxon>
        <taxon>Spermatophyta</taxon>
        <taxon>Magnoliopsida</taxon>
        <taxon>eudicotyledons</taxon>
        <taxon>Gunneridae</taxon>
        <taxon>Pentapetalae</taxon>
        <taxon>asterids</taxon>
        <taxon>lamiids</taxon>
        <taxon>Lamiales</taxon>
        <taxon>Bignoniaceae</taxon>
        <taxon>Crescentiina</taxon>
        <taxon>Tabebuia alliance</taxon>
        <taxon>Handroanthus</taxon>
    </lineage>
</organism>
<dbReference type="PROSITE" id="PS00018">
    <property type="entry name" value="EF_HAND_1"/>
    <property type="match status" value="1"/>
</dbReference>
<dbReference type="GO" id="GO:0005737">
    <property type="term" value="C:cytoplasm"/>
    <property type="evidence" value="ECO:0007669"/>
    <property type="project" value="TreeGrafter"/>
</dbReference>
<reference evidence="3" key="1">
    <citation type="journal article" date="2018" name="Gigascience">
        <title>Genome assembly of the Pink Ipe (Handroanthus impetiginosus, Bignoniaceae), a highly valued, ecologically keystone Neotropical timber forest tree.</title>
        <authorList>
            <person name="Silva-Junior O.B."/>
            <person name="Grattapaglia D."/>
            <person name="Novaes E."/>
            <person name="Collevatti R.G."/>
        </authorList>
    </citation>
    <scope>NUCLEOTIDE SEQUENCE [LARGE SCALE GENOMIC DNA]</scope>
    <source>
        <strain evidence="3">cv. UFG-1</strain>
    </source>
</reference>
<dbReference type="InterPro" id="IPR018247">
    <property type="entry name" value="EF_Hand_1_Ca_BS"/>
</dbReference>
<dbReference type="PANTHER" id="PTHR13382">
    <property type="entry name" value="MITOCHONDRIAL ATP SYNTHASE COUPLING FACTOR B"/>
    <property type="match status" value="1"/>
</dbReference>
<evidence type="ECO:0000313" key="3">
    <source>
        <dbReference type="Proteomes" id="UP000231279"/>
    </source>
</evidence>
<dbReference type="Gene3D" id="3.80.10.10">
    <property type="entry name" value="Ribonuclease Inhibitor"/>
    <property type="match status" value="1"/>
</dbReference>
<proteinExistence type="predicted"/>
<dbReference type="InterPro" id="IPR032675">
    <property type="entry name" value="LRR_dom_sf"/>
</dbReference>
<dbReference type="Pfam" id="PF12937">
    <property type="entry name" value="F-box-like"/>
    <property type="match status" value="1"/>
</dbReference>
<dbReference type="OrthoDB" id="10044893at2759"/>